<feature type="compositionally biased region" description="Basic residues" evidence="1">
    <location>
        <begin position="60"/>
        <end position="71"/>
    </location>
</feature>
<comment type="caution">
    <text evidence="2">The sequence shown here is derived from an EMBL/GenBank/DDBJ whole genome shotgun (WGS) entry which is preliminary data.</text>
</comment>
<feature type="region of interest" description="Disordered" evidence="1">
    <location>
        <begin position="59"/>
        <end position="82"/>
    </location>
</feature>
<reference evidence="2 3" key="1">
    <citation type="journal article" date="2015" name="Stand. Genomic Sci.">
        <title>Genomic Encyclopedia of Bacterial and Archaeal Type Strains, Phase III: the genomes of soil and plant-associated and newly described type strains.</title>
        <authorList>
            <person name="Whitman W.B."/>
            <person name="Woyke T."/>
            <person name="Klenk H.P."/>
            <person name="Zhou Y."/>
            <person name="Lilburn T.G."/>
            <person name="Beck B.J."/>
            <person name="De Vos P."/>
            <person name="Vandamme P."/>
            <person name="Eisen J.A."/>
            <person name="Garrity G."/>
            <person name="Hugenholtz P."/>
            <person name="Kyrpides N.C."/>
        </authorList>
    </citation>
    <scope>NUCLEOTIDE SEQUENCE [LARGE SCALE GENOMIC DNA]</scope>
    <source>
        <strain evidence="2 3">CGMCC 1.7748</strain>
    </source>
</reference>
<evidence type="ECO:0000313" key="2">
    <source>
        <dbReference type="EMBL" id="TWH96015.1"/>
    </source>
</evidence>
<name>A0A562KL76_SPHWJ</name>
<protein>
    <submittedName>
        <fullName evidence="2">Uncharacterized protein</fullName>
    </submittedName>
</protein>
<evidence type="ECO:0000256" key="1">
    <source>
        <dbReference type="SAM" id="MobiDB-lite"/>
    </source>
</evidence>
<gene>
    <name evidence="2" type="ORF">IQ35_01104</name>
</gene>
<organism evidence="2 3">
    <name type="scientific">Sphingobium wenxiniae (strain DSM 21828 / CGMCC 1.7748 / JZ-1)</name>
    <dbReference type="NCBI Taxonomy" id="595605"/>
    <lineage>
        <taxon>Bacteria</taxon>
        <taxon>Pseudomonadati</taxon>
        <taxon>Pseudomonadota</taxon>
        <taxon>Alphaproteobacteria</taxon>
        <taxon>Sphingomonadales</taxon>
        <taxon>Sphingomonadaceae</taxon>
        <taxon>Sphingobium</taxon>
    </lineage>
</organism>
<evidence type="ECO:0000313" key="3">
    <source>
        <dbReference type="Proteomes" id="UP000316624"/>
    </source>
</evidence>
<proteinExistence type="predicted"/>
<dbReference type="Proteomes" id="UP000316624">
    <property type="component" value="Unassembled WGS sequence"/>
</dbReference>
<sequence length="186" mass="20001">MGASMMKCASASSLRSHIAAPASLTGQSHRVDPSLPTISAPRLRAVAASARIIRAFAGRTARRRPRRKARGRGGETHHDRCHHLRPRCHGAMHLAHRVSAASFLSLSRPHRGGAYAPRGDGARLQCRGVRPVRCGRCGRLRVGHRTASKTAPAGAGEGVGSKLRPVRVRTAPVTTFLRGRNQRVKS</sequence>
<accession>A0A562KL76</accession>
<dbReference type="AlphaFoldDB" id="A0A562KL76"/>
<keyword evidence="3" id="KW-1185">Reference proteome</keyword>
<dbReference type="EMBL" id="VLKK01000003">
    <property type="protein sequence ID" value="TWH96015.1"/>
    <property type="molecule type" value="Genomic_DNA"/>
</dbReference>